<dbReference type="GO" id="GO:0016787">
    <property type="term" value="F:hydrolase activity"/>
    <property type="evidence" value="ECO:0007669"/>
    <property type="project" value="UniProtKB-KW"/>
</dbReference>
<dbReference type="PANTHER" id="PTHR43798:SF28">
    <property type="entry name" value="AB HYDROLASE-1 DOMAIN-CONTAINING PROTEIN"/>
    <property type="match status" value="1"/>
</dbReference>
<feature type="domain" description="AB hydrolase-1" evidence="1">
    <location>
        <begin position="31"/>
        <end position="133"/>
    </location>
</feature>
<evidence type="ECO:0000313" key="2">
    <source>
        <dbReference type="EMBL" id="AYO54138.1"/>
    </source>
</evidence>
<sequence length="270" mass="30447">MSHSTLTQKTIHFGQYPIVVDILSHHENQHTLIILPALGVSINKYEKLTALLTENGFNVVIADYPHCGRNQPLVSKDIDYGYADLLSDFIPQLEQISLETCHQKPTLFGHSLGGHLATLYAQHHDNKVIGIATGNIGLKNWDFKGKLNILKATAVTNAMILKDGFFAGYKIAFGNRETKALMRDWSKVVLTGNYKHIIGAEKIVENDALFIYLQGDDFSPMNSMLGLSRYFKYPQIKTLDLTQQLKGNQHSAWLKQPEKIVELIKTWLNE</sequence>
<dbReference type="Gene3D" id="3.40.50.1820">
    <property type="entry name" value="alpha/beta hydrolase"/>
    <property type="match status" value="1"/>
</dbReference>
<proteinExistence type="predicted"/>
<reference evidence="2 3" key="1">
    <citation type="submission" date="2018-10" db="EMBL/GenBank/DDBJ databases">
        <title>The complete genome of Acinetobacter wuhouensis strain WCHAW010062.</title>
        <authorList>
            <person name="Hu Y."/>
            <person name="Long H."/>
            <person name="Feng Y."/>
            <person name="Zong Z."/>
        </authorList>
    </citation>
    <scope>NUCLEOTIDE SEQUENCE [LARGE SCALE GENOMIC DNA]</scope>
    <source>
        <strain evidence="2 3">WCHAW010062</strain>
    </source>
</reference>
<dbReference type="InterPro" id="IPR050266">
    <property type="entry name" value="AB_hydrolase_sf"/>
</dbReference>
<name>A0A3G2T1S7_9GAMM</name>
<dbReference type="PANTHER" id="PTHR43798">
    <property type="entry name" value="MONOACYLGLYCEROL LIPASE"/>
    <property type="match status" value="1"/>
</dbReference>
<dbReference type="GO" id="GO:0016020">
    <property type="term" value="C:membrane"/>
    <property type="evidence" value="ECO:0007669"/>
    <property type="project" value="TreeGrafter"/>
</dbReference>
<protein>
    <submittedName>
        <fullName evidence="2">Alpha/beta fold hydrolase</fullName>
    </submittedName>
</protein>
<accession>A0A3G2T1S7</accession>
<dbReference type="Pfam" id="PF00561">
    <property type="entry name" value="Abhydrolase_1"/>
    <property type="match status" value="1"/>
</dbReference>
<keyword evidence="2" id="KW-0378">Hydrolase</keyword>
<organism evidence="2 3">
    <name type="scientific">Acinetobacter wuhouensis</name>
    <dbReference type="NCBI Taxonomy" id="1879050"/>
    <lineage>
        <taxon>Bacteria</taxon>
        <taxon>Pseudomonadati</taxon>
        <taxon>Pseudomonadota</taxon>
        <taxon>Gammaproteobacteria</taxon>
        <taxon>Moraxellales</taxon>
        <taxon>Moraxellaceae</taxon>
        <taxon>Acinetobacter</taxon>
    </lineage>
</organism>
<dbReference type="InterPro" id="IPR029058">
    <property type="entry name" value="AB_hydrolase_fold"/>
</dbReference>
<evidence type="ECO:0000259" key="1">
    <source>
        <dbReference type="Pfam" id="PF00561"/>
    </source>
</evidence>
<dbReference type="SUPFAM" id="SSF53474">
    <property type="entry name" value="alpha/beta-Hydrolases"/>
    <property type="match status" value="1"/>
</dbReference>
<evidence type="ECO:0000313" key="3">
    <source>
        <dbReference type="Proteomes" id="UP000279962"/>
    </source>
</evidence>
<dbReference type="InterPro" id="IPR000073">
    <property type="entry name" value="AB_hydrolase_1"/>
</dbReference>
<gene>
    <name evidence="2" type="ORF">CDG68_11035</name>
</gene>
<dbReference type="AlphaFoldDB" id="A0A3G2T1S7"/>
<dbReference type="RefSeq" id="WP_087553033.1">
    <property type="nucleotide sequence ID" value="NZ_CP033133.1"/>
</dbReference>
<dbReference type="Proteomes" id="UP000279962">
    <property type="component" value="Chromosome"/>
</dbReference>
<dbReference type="EMBL" id="CP033133">
    <property type="protein sequence ID" value="AYO54138.1"/>
    <property type="molecule type" value="Genomic_DNA"/>
</dbReference>